<organism evidence="1 2">
    <name type="scientific">Funneliformis mosseae</name>
    <name type="common">Endomycorrhizal fungus</name>
    <name type="synonym">Glomus mosseae</name>
    <dbReference type="NCBI Taxonomy" id="27381"/>
    <lineage>
        <taxon>Eukaryota</taxon>
        <taxon>Fungi</taxon>
        <taxon>Fungi incertae sedis</taxon>
        <taxon>Mucoromycota</taxon>
        <taxon>Glomeromycotina</taxon>
        <taxon>Glomeromycetes</taxon>
        <taxon>Glomerales</taxon>
        <taxon>Glomeraceae</taxon>
        <taxon>Funneliformis</taxon>
    </lineage>
</organism>
<keyword evidence="2" id="KW-1185">Reference proteome</keyword>
<evidence type="ECO:0000313" key="1">
    <source>
        <dbReference type="EMBL" id="CAG8617981.1"/>
    </source>
</evidence>
<dbReference type="EMBL" id="CAJVPP010003008">
    <property type="protein sequence ID" value="CAG8617981.1"/>
    <property type="molecule type" value="Genomic_DNA"/>
</dbReference>
<reference evidence="1" key="1">
    <citation type="submission" date="2021-06" db="EMBL/GenBank/DDBJ databases">
        <authorList>
            <person name="Kallberg Y."/>
            <person name="Tangrot J."/>
            <person name="Rosling A."/>
        </authorList>
    </citation>
    <scope>NUCLEOTIDE SEQUENCE</scope>
    <source>
        <strain evidence="1">87-6 pot B 2015</strain>
    </source>
</reference>
<accession>A0A9N9GN72</accession>
<dbReference type="AlphaFoldDB" id="A0A9N9GN72"/>
<gene>
    <name evidence="1" type="ORF">FMOSSE_LOCUS9821</name>
</gene>
<protein>
    <submittedName>
        <fullName evidence="1">1635_t:CDS:1</fullName>
    </submittedName>
</protein>
<sequence>MIKAHSMLDQVTNNCVEKLVDYKIRVSQLLKVNLLVWNNSNSYAGLAPIDKDDENPFLNYDRNFLQDDVNKESEMLFDRKELSEHLLQLLQDLTNCKQKLQDIFEIMLKELIEKKIISTVKFVDDPTGELMIKRADALRIDLIYNIDVMNMKSFSGLLQQNRKHTLGDSKKIIDTGEYMRVFELISYFVDGLIKRQEIMYKLSSKASGLMELTSESLKNWWGEE</sequence>
<dbReference type="Proteomes" id="UP000789375">
    <property type="component" value="Unassembled WGS sequence"/>
</dbReference>
<proteinExistence type="predicted"/>
<comment type="caution">
    <text evidence="1">The sequence shown here is derived from an EMBL/GenBank/DDBJ whole genome shotgun (WGS) entry which is preliminary data.</text>
</comment>
<name>A0A9N9GN72_FUNMO</name>
<evidence type="ECO:0000313" key="2">
    <source>
        <dbReference type="Proteomes" id="UP000789375"/>
    </source>
</evidence>